<sequence>MVQVRDSKWSYLLGRLKEQSHKQRESFVINFILMNLLSDGYTDVLPILQQPIEKQDNKRELIDLYFPQINLGIEVDEDQHNQHDNVISDIKRYERIIKATNISYIQKRIDVNASRDLADIILDANQLVQLIKFQINQKRIDKDYDPWITMEERINNIKRNGVLKIAGHDYILWKTHRDVISLFSDTGWHISKQVQTAINTIKDGSKKTIGSIWFPKLLTDDEAYRINAKHPGQQQWANYVEGDYLLEHYLGNNFKDQYQPDTLPRLVFPYENNKMINYKGYKYLGRYVYDHTDYKGQINYYKYCGLAESTIDLKQHSF</sequence>
<dbReference type="EMBL" id="CP041677">
    <property type="protein sequence ID" value="QDR73707.1"/>
    <property type="molecule type" value="Genomic_DNA"/>
</dbReference>
<organism evidence="2 3">
    <name type="scientific">Limosilactobacillus reuteri</name>
    <name type="common">Lactobacillus reuteri</name>
    <dbReference type="NCBI Taxonomy" id="1598"/>
    <lineage>
        <taxon>Bacteria</taxon>
        <taxon>Bacillati</taxon>
        <taxon>Bacillota</taxon>
        <taxon>Bacilli</taxon>
        <taxon>Lactobacillales</taxon>
        <taxon>Lactobacillaceae</taxon>
        <taxon>Limosilactobacillus</taxon>
    </lineage>
</organism>
<protein>
    <recommendedName>
        <fullName evidence="1">Restriction endonuclease PvuRts1 I-like N-terminal domain-containing protein</fullName>
    </recommendedName>
</protein>
<evidence type="ECO:0000313" key="2">
    <source>
        <dbReference type="EMBL" id="QDR73707.1"/>
    </source>
</evidence>
<reference evidence="2 3" key="1">
    <citation type="submission" date="2019-07" db="EMBL/GenBank/DDBJ databases">
        <title>Gastrointestinal microbiota of Peromyscus leucopus, the white-footed mouse.</title>
        <authorList>
            <person name="Milovic A."/>
            <person name="Bassam K."/>
            <person name="Barbour A.G."/>
        </authorList>
    </citation>
    <scope>NUCLEOTIDE SEQUENCE [LARGE SCALE GENOMIC DNA]</scope>
    <source>
        <strain evidence="2 3">LL7</strain>
        <plasmid evidence="2 3">unnamed</plasmid>
    </source>
</reference>
<dbReference type="Proteomes" id="UP000316394">
    <property type="component" value="Plasmid unnamed"/>
</dbReference>
<evidence type="ECO:0000259" key="1">
    <source>
        <dbReference type="Pfam" id="PF21598"/>
    </source>
</evidence>
<dbReference type="InterPro" id="IPR048797">
    <property type="entry name" value="PvuRts1I-like_N"/>
</dbReference>
<accession>A0A517D8Y5</accession>
<dbReference type="RefSeq" id="WP_144228057.1">
    <property type="nucleotide sequence ID" value="NZ_CP041677.1"/>
</dbReference>
<dbReference type="Pfam" id="PF21598">
    <property type="entry name" value="PvuRts1I-like_N"/>
    <property type="match status" value="1"/>
</dbReference>
<name>A0A517D8Y5_LIMRT</name>
<feature type="domain" description="Restriction endonuclease PvuRts1 I-like N-terminal" evidence="1">
    <location>
        <begin position="11"/>
        <end position="130"/>
    </location>
</feature>
<evidence type="ECO:0000313" key="3">
    <source>
        <dbReference type="Proteomes" id="UP000316394"/>
    </source>
</evidence>
<keyword evidence="2" id="KW-0614">Plasmid</keyword>
<dbReference type="AlphaFoldDB" id="A0A517D8Y5"/>
<proteinExistence type="predicted"/>
<gene>
    <name evidence="2" type="ORF">FOD75_11495</name>
</gene>
<geneLocation type="plasmid" evidence="2 3">
    <name>unnamed</name>
</geneLocation>